<evidence type="ECO:0000313" key="2">
    <source>
        <dbReference type="EMBL" id="CAJ1959079.1"/>
    </source>
</evidence>
<evidence type="ECO:0000313" key="3">
    <source>
        <dbReference type="Proteomes" id="UP001295423"/>
    </source>
</evidence>
<reference evidence="2" key="1">
    <citation type="submission" date="2023-08" db="EMBL/GenBank/DDBJ databases">
        <authorList>
            <person name="Audoor S."/>
            <person name="Bilcke G."/>
        </authorList>
    </citation>
    <scope>NUCLEOTIDE SEQUENCE</scope>
</reference>
<keyword evidence="3" id="KW-1185">Reference proteome</keyword>
<organism evidence="2 3">
    <name type="scientific">Cylindrotheca closterium</name>
    <dbReference type="NCBI Taxonomy" id="2856"/>
    <lineage>
        <taxon>Eukaryota</taxon>
        <taxon>Sar</taxon>
        <taxon>Stramenopiles</taxon>
        <taxon>Ochrophyta</taxon>
        <taxon>Bacillariophyta</taxon>
        <taxon>Bacillariophyceae</taxon>
        <taxon>Bacillariophycidae</taxon>
        <taxon>Bacillariales</taxon>
        <taxon>Bacillariaceae</taxon>
        <taxon>Cylindrotheca</taxon>
    </lineage>
</organism>
<accession>A0AAD2G0D2</accession>
<dbReference type="AlphaFoldDB" id="A0AAD2G0D2"/>
<evidence type="ECO:0000256" key="1">
    <source>
        <dbReference type="SAM" id="MobiDB-lite"/>
    </source>
</evidence>
<gene>
    <name evidence="2" type="ORF">CYCCA115_LOCUS17503</name>
</gene>
<proteinExistence type="predicted"/>
<feature type="compositionally biased region" description="Basic and acidic residues" evidence="1">
    <location>
        <begin position="52"/>
        <end position="72"/>
    </location>
</feature>
<sequence length="184" mass="20581">MTMTPAASKFVMGAKAAARGTLNRQAMMQSRMGTKRWLTLPPGSVRGIPSMEEYHQDRSTDDSQETESRERAQMQMSPQRNYGTVSEMPQNTQHFDPIAASFREDYDNLNVHSTAASCTTSSLGQLYEESADIFSTTLTGDVLHFSDLPTFSADQEEDYFTALERKLGICNLENHAMVDDGKNY</sequence>
<dbReference type="EMBL" id="CAKOGP040001980">
    <property type="protein sequence ID" value="CAJ1959079.1"/>
    <property type="molecule type" value="Genomic_DNA"/>
</dbReference>
<dbReference type="Proteomes" id="UP001295423">
    <property type="component" value="Unassembled WGS sequence"/>
</dbReference>
<protein>
    <submittedName>
        <fullName evidence="2">Uncharacterized protein</fullName>
    </submittedName>
</protein>
<feature type="region of interest" description="Disordered" evidence="1">
    <location>
        <begin position="37"/>
        <end position="90"/>
    </location>
</feature>
<feature type="compositionally biased region" description="Polar residues" evidence="1">
    <location>
        <begin position="74"/>
        <end position="90"/>
    </location>
</feature>
<comment type="caution">
    <text evidence="2">The sequence shown here is derived from an EMBL/GenBank/DDBJ whole genome shotgun (WGS) entry which is preliminary data.</text>
</comment>
<name>A0AAD2G0D2_9STRA</name>